<organism evidence="4">
    <name type="scientific">Knufia peltigerae</name>
    <dbReference type="NCBI Taxonomy" id="1002370"/>
    <lineage>
        <taxon>Eukaryota</taxon>
        <taxon>Fungi</taxon>
        <taxon>Dikarya</taxon>
        <taxon>Ascomycota</taxon>
        <taxon>Pezizomycotina</taxon>
        <taxon>Eurotiomycetes</taxon>
        <taxon>Chaetothyriomycetidae</taxon>
        <taxon>Chaetothyriales</taxon>
        <taxon>Trichomeriaceae</taxon>
        <taxon>Knufia</taxon>
    </lineage>
</organism>
<dbReference type="PANTHER" id="PTHR43877">
    <property type="entry name" value="AMINOALKYLPHOSPHONATE N-ACETYLTRANSFERASE-RELATED-RELATED"/>
    <property type="match status" value="1"/>
</dbReference>
<evidence type="ECO:0000313" key="4">
    <source>
        <dbReference type="EMBL" id="KAJ9617504.1"/>
    </source>
</evidence>
<dbReference type="AlphaFoldDB" id="A0AA39CR33"/>
<protein>
    <recommendedName>
        <fullName evidence="3">N-acetyltransferase domain-containing protein</fullName>
    </recommendedName>
</protein>
<accession>A0AA39CR33</accession>
<evidence type="ECO:0000256" key="1">
    <source>
        <dbReference type="ARBA" id="ARBA00022679"/>
    </source>
</evidence>
<evidence type="ECO:0000256" key="2">
    <source>
        <dbReference type="ARBA" id="ARBA00023315"/>
    </source>
</evidence>
<keyword evidence="1" id="KW-0808">Transferase</keyword>
<evidence type="ECO:0000259" key="3">
    <source>
        <dbReference type="PROSITE" id="PS51186"/>
    </source>
</evidence>
<dbReference type="PROSITE" id="PS51186">
    <property type="entry name" value="GNAT"/>
    <property type="match status" value="1"/>
</dbReference>
<dbReference type="InterPro" id="IPR050832">
    <property type="entry name" value="Bact_Acetyltransf"/>
</dbReference>
<dbReference type="EMBL" id="JAPDRN010000161">
    <property type="protein sequence ID" value="KAJ9617504.1"/>
    <property type="molecule type" value="Genomic_DNA"/>
</dbReference>
<dbReference type="CDD" id="cd04301">
    <property type="entry name" value="NAT_SF"/>
    <property type="match status" value="1"/>
</dbReference>
<keyword evidence="2" id="KW-0012">Acyltransferase</keyword>
<feature type="domain" description="N-acetyltransferase" evidence="3">
    <location>
        <begin position="3"/>
        <end position="154"/>
    </location>
</feature>
<dbReference type="GO" id="GO:0016747">
    <property type="term" value="F:acyltransferase activity, transferring groups other than amino-acyl groups"/>
    <property type="evidence" value="ECO:0007669"/>
    <property type="project" value="InterPro"/>
</dbReference>
<name>A0AA39CR33_9EURO</name>
<dbReference type="Pfam" id="PF00583">
    <property type="entry name" value="Acetyltransf_1"/>
    <property type="match status" value="1"/>
</dbReference>
<dbReference type="InterPro" id="IPR000182">
    <property type="entry name" value="GNAT_dom"/>
</dbReference>
<dbReference type="SUPFAM" id="SSF55729">
    <property type="entry name" value="Acyl-CoA N-acyltransferases (Nat)"/>
    <property type="match status" value="1"/>
</dbReference>
<sequence>MDHLLQPVQPSHFAVVAGWLDSPGATLRWAGPGVPFPLPADAFAAALALPSRPGWTLLDADGTCMGFGQYWQTAPGSTHLGRIIVSPQARGRGLGRVLVTALCAEAVRRTDALQLTLKVYRDNPAAVALYRALGFVASEDASTPELLFMARPAV</sequence>
<gene>
    <name evidence="4" type="ORF">H2204_013767</name>
</gene>
<proteinExistence type="predicted"/>
<dbReference type="InterPro" id="IPR016181">
    <property type="entry name" value="Acyl_CoA_acyltransferase"/>
</dbReference>
<comment type="caution">
    <text evidence="4">The sequence shown here is derived from an EMBL/GenBank/DDBJ whole genome shotgun (WGS) entry which is preliminary data.</text>
</comment>
<dbReference type="Gene3D" id="3.40.630.30">
    <property type="match status" value="1"/>
</dbReference>
<reference evidence="4" key="1">
    <citation type="submission" date="2022-10" db="EMBL/GenBank/DDBJ databases">
        <title>Culturing micro-colonial fungi from biological soil crusts in the Mojave desert and describing Neophaeococcomyces mojavensis, and introducing the new genera and species Taxawa tesnikishii.</title>
        <authorList>
            <person name="Kurbessoian T."/>
            <person name="Stajich J.E."/>
        </authorList>
    </citation>
    <scope>NUCLEOTIDE SEQUENCE</scope>
    <source>
        <strain evidence="4">TK_35</strain>
    </source>
</reference>